<dbReference type="EMBL" id="JAHRIP010000016">
    <property type="protein sequence ID" value="MEQ2278597.1"/>
    <property type="molecule type" value="Genomic_DNA"/>
</dbReference>
<protein>
    <submittedName>
        <fullName evidence="2">Uncharacterized protein</fullName>
    </submittedName>
</protein>
<keyword evidence="3" id="KW-1185">Reference proteome</keyword>
<comment type="caution">
    <text evidence="2">The sequence shown here is derived from an EMBL/GenBank/DDBJ whole genome shotgun (WGS) entry which is preliminary data.</text>
</comment>
<feature type="region of interest" description="Disordered" evidence="1">
    <location>
        <begin position="62"/>
        <end position="90"/>
    </location>
</feature>
<feature type="compositionally biased region" description="Polar residues" evidence="1">
    <location>
        <begin position="76"/>
        <end position="90"/>
    </location>
</feature>
<feature type="region of interest" description="Disordered" evidence="1">
    <location>
        <begin position="1"/>
        <end position="31"/>
    </location>
</feature>
<evidence type="ECO:0000313" key="3">
    <source>
        <dbReference type="Proteomes" id="UP001469553"/>
    </source>
</evidence>
<proteinExistence type="predicted"/>
<reference evidence="2 3" key="1">
    <citation type="submission" date="2021-06" db="EMBL/GenBank/DDBJ databases">
        <authorList>
            <person name="Palmer J.M."/>
        </authorList>
    </citation>
    <scope>NUCLEOTIDE SEQUENCE [LARGE SCALE GENOMIC DNA]</scope>
    <source>
        <strain evidence="2 3">AS_MEX2019</strain>
        <tissue evidence="2">Muscle</tissue>
    </source>
</reference>
<feature type="non-terminal residue" evidence="2">
    <location>
        <position position="1"/>
    </location>
</feature>
<sequence>PSSSTDMARLGLGSDSTPRLSCNVSSEDPNESSIVINEQFDENDPLKGRGADGAGVKRATIYGGYSPRSGRPGFESRTQQHLPNVSPSLYPSFLSASCQKNK</sequence>
<gene>
    <name evidence="2" type="ORF">AMECASPLE_000535</name>
</gene>
<accession>A0ABV0X9P0</accession>
<dbReference type="Proteomes" id="UP001469553">
    <property type="component" value="Unassembled WGS sequence"/>
</dbReference>
<evidence type="ECO:0000256" key="1">
    <source>
        <dbReference type="SAM" id="MobiDB-lite"/>
    </source>
</evidence>
<feature type="compositionally biased region" description="Polar residues" evidence="1">
    <location>
        <begin position="14"/>
        <end position="31"/>
    </location>
</feature>
<organism evidence="2 3">
    <name type="scientific">Ameca splendens</name>
    <dbReference type="NCBI Taxonomy" id="208324"/>
    <lineage>
        <taxon>Eukaryota</taxon>
        <taxon>Metazoa</taxon>
        <taxon>Chordata</taxon>
        <taxon>Craniata</taxon>
        <taxon>Vertebrata</taxon>
        <taxon>Euteleostomi</taxon>
        <taxon>Actinopterygii</taxon>
        <taxon>Neopterygii</taxon>
        <taxon>Teleostei</taxon>
        <taxon>Neoteleostei</taxon>
        <taxon>Acanthomorphata</taxon>
        <taxon>Ovalentaria</taxon>
        <taxon>Atherinomorphae</taxon>
        <taxon>Cyprinodontiformes</taxon>
        <taxon>Goodeidae</taxon>
        <taxon>Ameca</taxon>
    </lineage>
</organism>
<evidence type="ECO:0000313" key="2">
    <source>
        <dbReference type="EMBL" id="MEQ2278597.1"/>
    </source>
</evidence>
<name>A0ABV0X9P0_9TELE</name>